<dbReference type="Gene3D" id="3.10.20.90">
    <property type="entry name" value="Phosphatidylinositol 3-kinase Catalytic Subunit, Chain A, domain 1"/>
    <property type="match status" value="1"/>
</dbReference>
<comment type="caution">
    <text evidence="8">The sequence shown here is derived from an EMBL/GenBank/DDBJ whole genome shotgun (WGS) entry which is preliminary data.</text>
</comment>
<evidence type="ECO:0000313" key="8">
    <source>
        <dbReference type="EMBL" id="GJT69113.1"/>
    </source>
</evidence>
<keyword evidence="6" id="KW-0206">Cytoskeleton</keyword>
<keyword evidence="7" id="KW-0449">Lipoprotein</keyword>
<evidence type="ECO:0000256" key="7">
    <source>
        <dbReference type="ARBA" id="ARBA00023288"/>
    </source>
</evidence>
<gene>
    <name evidence="8" type="ORF">Tco_1028399</name>
</gene>
<comment type="similarity">
    <text evidence="3">Belongs to the ATG8 family.</text>
</comment>
<dbReference type="SUPFAM" id="SSF54236">
    <property type="entry name" value="Ubiquitin-like"/>
    <property type="match status" value="1"/>
</dbReference>
<reference evidence="8" key="2">
    <citation type="submission" date="2022-01" db="EMBL/GenBank/DDBJ databases">
        <authorList>
            <person name="Yamashiro T."/>
            <person name="Shiraishi A."/>
            <person name="Satake H."/>
            <person name="Nakayama K."/>
        </authorList>
    </citation>
    <scope>NUCLEOTIDE SEQUENCE</scope>
</reference>
<dbReference type="Pfam" id="PF02991">
    <property type="entry name" value="ATG8"/>
    <property type="match status" value="1"/>
</dbReference>
<evidence type="ECO:0000256" key="1">
    <source>
        <dbReference type="ARBA" id="ARBA00004245"/>
    </source>
</evidence>
<evidence type="ECO:0000256" key="4">
    <source>
        <dbReference type="ARBA" id="ARBA00022786"/>
    </source>
</evidence>
<keyword evidence="6" id="KW-0963">Cytoplasm</keyword>
<organism evidence="8 9">
    <name type="scientific">Tanacetum coccineum</name>
    <dbReference type="NCBI Taxonomy" id="301880"/>
    <lineage>
        <taxon>Eukaryota</taxon>
        <taxon>Viridiplantae</taxon>
        <taxon>Streptophyta</taxon>
        <taxon>Embryophyta</taxon>
        <taxon>Tracheophyta</taxon>
        <taxon>Spermatophyta</taxon>
        <taxon>Magnoliopsida</taxon>
        <taxon>eudicotyledons</taxon>
        <taxon>Gunneridae</taxon>
        <taxon>Pentapetalae</taxon>
        <taxon>asterids</taxon>
        <taxon>campanulids</taxon>
        <taxon>Asterales</taxon>
        <taxon>Asteraceae</taxon>
        <taxon>Asteroideae</taxon>
        <taxon>Anthemideae</taxon>
        <taxon>Anthemidinae</taxon>
        <taxon>Tanacetum</taxon>
    </lineage>
</organism>
<evidence type="ECO:0000256" key="2">
    <source>
        <dbReference type="ARBA" id="ARBA00004370"/>
    </source>
</evidence>
<dbReference type="Proteomes" id="UP001151760">
    <property type="component" value="Unassembled WGS sequence"/>
</dbReference>
<dbReference type="InterPro" id="IPR004241">
    <property type="entry name" value="Atg8-like"/>
</dbReference>
<evidence type="ECO:0000256" key="5">
    <source>
        <dbReference type="ARBA" id="ARBA00023136"/>
    </source>
</evidence>
<name>A0ABQ5G1Y0_9ASTR</name>
<evidence type="ECO:0000256" key="3">
    <source>
        <dbReference type="ARBA" id="ARBA00007293"/>
    </source>
</evidence>
<keyword evidence="4" id="KW-0833">Ubl conjugation pathway</keyword>
<accession>A0ABQ5G1Y0</accession>
<dbReference type="InterPro" id="IPR029071">
    <property type="entry name" value="Ubiquitin-like_domsf"/>
</dbReference>
<evidence type="ECO:0000256" key="6">
    <source>
        <dbReference type="ARBA" id="ARBA00023212"/>
    </source>
</evidence>
<reference evidence="8" key="1">
    <citation type="journal article" date="2022" name="Int. J. Mol. Sci.">
        <title>Draft Genome of Tanacetum Coccineum: Genomic Comparison of Closely Related Tanacetum-Family Plants.</title>
        <authorList>
            <person name="Yamashiro T."/>
            <person name="Shiraishi A."/>
            <person name="Nakayama K."/>
            <person name="Satake H."/>
        </authorList>
    </citation>
    <scope>NUCLEOTIDE SEQUENCE</scope>
</reference>
<sequence length="160" mass="18334">MANAKGDTALHIATRKGCVQVIVDKVERSDILDIDKKKYLIPADLTVGQFVYVAKIVGKAIEKEVMTYCRGKMPGNICERVAEGMWRHKLLKLNTSTHLQASKRQAEKEDWRVAEETRVVQSKAFLSSNIQRLLHYLSFLKFFDIWFMIETDVVNIGFTV</sequence>
<dbReference type="EMBL" id="BQNB010017958">
    <property type="protein sequence ID" value="GJT69113.1"/>
    <property type="molecule type" value="Genomic_DNA"/>
</dbReference>
<keyword evidence="9" id="KW-1185">Reference proteome</keyword>
<proteinExistence type="inferred from homology"/>
<evidence type="ECO:0000313" key="9">
    <source>
        <dbReference type="Proteomes" id="UP001151760"/>
    </source>
</evidence>
<keyword evidence="5" id="KW-0472">Membrane</keyword>
<protein>
    <submittedName>
        <fullName evidence="8">Autophagy-related protein 8c-like protein</fullName>
    </submittedName>
</protein>
<comment type="subcellular location">
    <subcellularLocation>
        <location evidence="1">Cytoplasm</location>
        <location evidence="1">Cytoskeleton</location>
    </subcellularLocation>
    <subcellularLocation>
        <location evidence="2">Membrane</location>
    </subcellularLocation>
</comment>